<dbReference type="InterPro" id="IPR019694">
    <property type="entry name" value="Phage_HP1_Orf23"/>
</dbReference>
<name>H2CL61_9LEPT</name>
<evidence type="ECO:0000313" key="1">
    <source>
        <dbReference type="EMBL" id="EHQ08312.1"/>
    </source>
</evidence>
<dbReference type="Pfam" id="PF10758">
    <property type="entry name" value="DUF2586"/>
    <property type="match status" value="1"/>
</dbReference>
<keyword evidence="2" id="KW-1185">Reference proteome</keyword>
<evidence type="ECO:0000313" key="2">
    <source>
        <dbReference type="Proteomes" id="UP000005737"/>
    </source>
</evidence>
<sequence>MPTGNVTTTHIDGGLGLSAAIADRVHAKILVAETGDANRAYLILNKAHAKNIFGRGPLVDALVQHFEEFNEDLGQVPQPVLCVRPDNDQAGSSAVNADAANTGLAAAPTLTGTPTGSAVVVLLITKSGAHATAEYRRSTDGGVTFEAPLVTPATGTPIALSAGVTATFADDGTTPADTFKAGDRFVFTIKGPTASYASHLDALMTLKQEYRPRWLHIGIGATRAFATSVNQALIEFETKYNLPTFAILQAKSFAEQMPPATQETPENISDYFQAIDEEFDPFFSPRVAIVSARARYIAGGIAAYGGIESVKDAGGTIGEFRNAATLLCAKLAAGPVNESAGFVQNHRSLTMSEIEYWQQGYQDWMDVLHDKGHVVLKEYNNFEGIFIARDRLKAHPESDFQQIPEKRRADKAHRIVYQNSVPKINADTQALSFDFMEADASAAVKKAMVQPGRAEISGFEITFDPEKTFSKTGIIEALLTMYIRGRAQAISWKTSFAQAE</sequence>
<dbReference type="Proteomes" id="UP000005737">
    <property type="component" value="Unassembled WGS sequence"/>
</dbReference>
<protein>
    <submittedName>
        <fullName evidence="1">Uncharacterized protein</fullName>
    </submittedName>
</protein>
<organism evidence="1 2">
    <name type="scientific">Leptonema illini DSM 21528</name>
    <dbReference type="NCBI Taxonomy" id="929563"/>
    <lineage>
        <taxon>Bacteria</taxon>
        <taxon>Pseudomonadati</taxon>
        <taxon>Spirochaetota</taxon>
        <taxon>Spirochaetia</taxon>
        <taxon>Leptospirales</taxon>
        <taxon>Leptospiraceae</taxon>
        <taxon>Leptonema</taxon>
    </lineage>
</organism>
<dbReference type="RefSeq" id="WP_002774868.1">
    <property type="nucleotide sequence ID" value="NZ_JH597773.1"/>
</dbReference>
<accession>H2CL61</accession>
<gene>
    <name evidence="1" type="ORF">Lepil_3655</name>
</gene>
<dbReference type="EMBL" id="JH597773">
    <property type="protein sequence ID" value="EHQ08312.1"/>
    <property type="molecule type" value="Genomic_DNA"/>
</dbReference>
<proteinExistence type="predicted"/>
<reference evidence="1 2" key="1">
    <citation type="submission" date="2011-10" db="EMBL/GenBank/DDBJ databases">
        <title>The Improved High-Quality Draft genome of Leptonema illini DSM 21528.</title>
        <authorList>
            <consortium name="US DOE Joint Genome Institute (JGI-PGF)"/>
            <person name="Lucas S."/>
            <person name="Copeland A."/>
            <person name="Lapidus A."/>
            <person name="Glavina del Rio T."/>
            <person name="Dalin E."/>
            <person name="Tice H."/>
            <person name="Bruce D."/>
            <person name="Goodwin L."/>
            <person name="Pitluck S."/>
            <person name="Peters L."/>
            <person name="Mikhailova N."/>
            <person name="Held B."/>
            <person name="Kyrpides N."/>
            <person name="Mavromatis K."/>
            <person name="Ivanova N."/>
            <person name="Markowitz V."/>
            <person name="Cheng J.-F."/>
            <person name="Hugenholtz P."/>
            <person name="Woyke T."/>
            <person name="Wu D."/>
            <person name="Gronow S."/>
            <person name="Wellnitz S."/>
            <person name="Brambilla E.-M."/>
            <person name="Klenk H.-P."/>
            <person name="Eisen J.A."/>
        </authorList>
    </citation>
    <scope>NUCLEOTIDE SEQUENCE [LARGE SCALE GENOMIC DNA]</scope>
    <source>
        <strain evidence="1 2">DSM 21528</strain>
    </source>
</reference>
<dbReference type="AlphaFoldDB" id="H2CL61"/>
<dbReference type="STRING" id="183.GCA_002009735_02088"/>
<dbReference type="HOGENOM" id="CLU_544902_0_0_12"/>